<dbReference type="EMBL" id="FNQS01000005">
    <property type="protein sequence ID" value="SEA54213.1"/>
    <property type="molecule type" value="Genomic_DNA"/>
</dbReference>
<proteinExistence type="predicted"/>
<dbReference type="InterPro" id="IPR011330">
    <property type="entry name" value="Glyco_hydro/deAcase_b/a-brl"/>
</dbReference>
<evidence type="ECO:0000313" key="1">
    <source>
        <dbReference type="EMBL" id="SEA54213.1"/>
    </source>
</evidence>
<gene>
    <name evidence="1" type="ORF">SAMN02982996_01897</name>
</gene>
<dbReference type="eggNOG" id="COG1540">
    <property type="taxonomic scope" value="Bacteria"/>
</dbReference>
<dbReference type="Pfam" id="PF03746">
    <property type="entry name" value="LamB_YcsF"/>
    <property type="match status" value="1"/>
</dbReference>
<accession>A0A1H4C1L9</accession>
<dbReference type="GeneID" id="97764770"/>
<name>A0A1H4C1L9_9GAMM</name>
<dbReference type="GO" id="GO:0005975">
    <property type="term" value="P:carbohydrate metabolic process"/>
    <property type="evidence" value="ECO:0007669"/>
    <property type="project" value="InterPro"/>
</dbReference>
<dbReference type="PANTHER" id="PTHR30292">
    <property type="entry name" value="UNCHARACTERIZED PROTEIN YBGL-RELATED"/>
    <property type="match status" value="1"/>
</dbReference>
<dbReference type="Gene3D" id="3.20.20.370">
    <property type="entry name" value="Glycoside hydrolase/deacetylase"/>
    <property type="match status" value="1"/>
</dbReference>
<sequence>MTKHIDLNSDMGEDFGSWVINGNIDQEIMSFISSANIAAGFHAGDPTVMRKTIEMAKYYGVAIGAHPGYRDLIGFGRRNIAMQPDELVNDIVYQLGALRELARLYQMELQHIKPHGALYMHLAKEEASAQCFVDALHRIAPDLLLYCMHGSAVWRVAQALQHPVICEFYADRDYDLSGSIVFTRRVGALDPDEVAKKVLRACQDGVVRTVEGQDIPIVFESVCMHSDTPGAQTLLKATCELLKASSIEITAPEKQRVF</sequence>
<dbReference type="InterPro" id="IPR005501">
    <property type="entry name" value="LamB/YcsF/PxpA-like"/>
</dbReference>
<dbReference type="PANTHER" id="PTHR30292:SF0">
    <property type="entry name" value="5-OXOPROLINASE SUBUNIT A"/>
    <property type="match status" value="1"/>
</dbReference>
<dbReference type="NCBIfam" id="NF003814">
    <property type="entry name" value="PRK05406.1-3"/>
    <property type="match status" value="1"/>
</dbReference>
<organism evidence="1 2">
    <name type="scientific">Lonsdalea quercina</name>
    <dbReference type="NCBI Taxonomy" id="71657"/>
    <lineage>
        <taxon>Bacteria</taxon>
        <taxon>Pseudomonadati</taxon>
        <taxon>Pseudomonadota</taxon>
        <taxon>Gammaproteobacteria</taxon>
        <taxon>Enterobacterales</taxon>
        <taxon>Pectobacteriaceae</taxon>
        <taxon>Lonsdalea</taxon>
    </lineage>
</organism>
<evidence type="ECO:0000313" key="2">
    <source>
        <dbReference type="Proteomes" id="UP000187280"/>
    </source>
</evidence>
<dbReference type="STRING" id="71657.SAMN02982996_01897"/>
<dbReference type="RefSeq" id="WP_026743299.1">
    <property type="nucleotide sequence ID" value="NZ_FNQS01000005.1"/>
</dbReference>
<reference evidence="1 2" key="1">
    <citation type="submission" date="2016-10" db="EMBL/GenBank/DDBJ databases">
        <authorList>
            <person name="de Groot N.N."/>
        </authorList>
    </citation>
    <scope>NUCLEOTIDE SEQUENCE [LARGE SCALE GENOMIC DNA]</scope>
    <source>
        <strain evidence="1 2">ATCC 29281</strain>
    </source>
</reference>
<dbReference type="SUPFAM" id="SSF88713">
    <property type="entry name" value="Glycoside hydrolase/deacetylase"/>
    <property type="match status" value="1"/>
</dbReference>
<protein>
    <submittedName>
        <fullName evidence="1">UPF0271 protein</fullName>
    </submittedName>
</protein>
<dbReference type="Proteomes" id="UP000187280">
    <property type="component" value="Unassembled WGS sequence"/>
</dbReference>
<keyword evidence="2" id="KW-1185">Reference proteome</keyword>
<dbReference type="AlphaFoldDB" id="A0A1H4C1L9"/>